<protein>
    <recommendedName>
        <fullName evidence="7">Glycogen synthase</fullName>
        <ecNumber evidence="7">2.4.1.21</ecNumber>
    </recommendedName>
    <alternativeName>
        <fullName evidence="7">Starch [bacterial glycogen] synthase</fullName>
    </alternativeName>
</protein>
<evidence type="ECO:0000256" key="7">
    <source>
        <dbReference type="HAMAP-Rule" id="MF_00484"/>
    </source>
</evidence>
<dbReference type="InterPro" id="IPR001296">
    <property type="entry name" value="Glyco_trans_1"/>
</dbReference>
<comment type="function">
    <text evidence="2 7">Synthesizes alpha-1,4-glucan chains using ADP-glucose.</text>
</comment>
<comment type="catalytic activity">
    <reaction evidence="1 7">
        <text>[(1-&gt;4)-alpha-D-glucosyl](n) + ADP-alpha-D-glucose = [(1-&gt;4)-alpha-D-glucosyl](n+1) + ADP + H(+)</text>
        <dbReference type="Rhea" id="RHEA:18189"/>
        <dbReference type="Rhea" id="RHEA-COMP:9584"/>
        <dbReference type="Rhea" id="RHEA-COMP:9587"/>
        <dbReference type="ChEBI" id="CHEBI:15378"/>
        <dbReference type="ChEBI" id="CHEBI:15444"/>
        <dbReference type="ChEBI" id="CHEBI:57498"/>
        <dbReference type="ChEBI" id="CHEBI:456216"/>
        <dbReference type="EC" id="2.4.1.21"/>
    </reaction>
</comment>
<evidence type="ECO:0000256" key="3">
    <source>
        <dbReference type="ARBA" id="ARBA00010281"/>
    </source>
</evidence>
<dbReference type="GO" id="GO:0009011">
    <property type="term" value="F:alpha-1,4-glucan glucosyltransferase (ADP-glucose donor) activity"/>
    <property type="evidence" value="ECO:0007669"/>
    <property type="project" value="UniProtKB-UniRule"/>
</dbReference>
<evidence type="ECO:0000313" key="11">
    <source>
        <dbReference type="Proteomes" id="UP000464314"/>
    </source>
</evidence>
<evidence type="ECO:0000259" key="8">
    <source>
        <dbReference type="Pfam" id="PF00534"/>
    </source>
</evidence>
<dbReference type="InterPro" id="IPR013534">
    <property type="entry name" value="Starch_synth_cat_dom"/>
</dbReference>
<comment type="similarity">
    <text evidence="3 7">Belongs to the glycosyltransferase 1 family. Bacterial/plant glycogen synthase subfamily.</text>
</comment>
<dbReference type="CDD" id="cd03791">
    <property type="entry name" value="GT5_Glycogen_synthase_DULL1-like"/>
    <property type="match status" value="1"/>
</dbReference>
<dbReference type="GO" id="GO:0005978">
    <property type="term" value="P:glycogen biosynthetic process"/>
    <property type="evidence" value="ECO:0007669"/>
    <property type="project" value="UniProtKB-UniRule"/>
</dbReference>
<dbReference type="SUPFAM" id="SSF53756">
    <property type="entry name" value="UDP-Glycosyltransferase/glycogen phosphorylase"/>
    <property type="match status" value="1"/>
</dbReference>
<dbReference type="Gene3D" id="3.40.50.2000">
    <property type="entry name" value="Glycogen Phosphorylase B"/>
    <property type="match status" value="2"/>
</dbReference>
<dbReference type="PANTHER" id="PTHR45825:SF11">
    <property type="entry name" value="ALPHA AMYLASE DOMAIN-CONTAINING PROTEIN"/>
    <property type="match status" value="1"/>
</dbReference>
<dbReference type="PANTHER" id="PTHR45825">
    <property type="entry name" value="GRANULE-BOUND STARCH SYNTHASE 1, CHLOROPLASTIC/AMYLOPLASTIC"/>
    <property type="match status" value="1"/>
</dbReference>
<sequence length="474" mass="53788">MNILCAYGEANPFIATGGLGEVAASFTRSIREKITNCRIVLPLYSDIPEAMRSKMKFLTNFIVPLGWRQQYCGIFEVHVSGTTYYFVDNEYYFKRSGIYGHPDDGERFAFFSRAVLEMIKYIHYPTDIIHSNDWQTGLIPVFYKLLYSKIEEYKNIKTIFTIHNLLYQGQFGLEFFSDVLGLNPQDLSLLEYNGCINLVKAAIETADAVTTVSQTYAEEIKDPVFGYGLDEILRKHSDKITGITNGIDMELYDPETDESILKNYCSNDLSGKAMNKEALQKLFNLPVDSSTPIIGMVTRMVDIKGLDLVREVIQDILCQKVQVVLLGTGDPVNETFFQDIAKKFPAKMAIKIGYHPDIARKIYAGADLFLKPSKSELCGLSQMVALRYGTIPIVRETGGLKDTVIDCEEENGNGFTFRSYSSDDMLEAIERGLDLYSDKMAWESLIKRAMECNNCWQNSAEKYITLYKKLLNQK</sequence>
<dbReference type="GO" id="GO:0004373">
    <property type="term" value="F:alpha-1,4-glucan glucosyltransferase (UDP-glucose donor) activity"/>
    <property type="evidence" value="ECO:0007669"/>
    <property type="project" value="InterPro"/>
</dbReference>
<evidence type="ECO:0000259" key="9">
    <source>
        <dbReference type="Pfam" id="PF08323"/>
    </source>
</evidence>
<gene>
    <name evidence="7 10" type="primary">glgA</name>
    <name evidence="10" type="ORF">Ana3638_08140</name>
</gene>
<dbReference type="EMBL" id="CP048000">
    <property type="protein sequence ID" value="QHQ63679.1"/>
    <property type="molecule type" value="Genomic_DNA"/>
</dbReference>
<dbReference type="Pfam" id="PF08323">
    <property type="entry name" value="Glyco_transf_5"/>
    <property type="match status" value="1"/>
</dbReference>
<dbReference type="InterPro" id="IPR011835">
    <property type="entry name" value="GS/SS"/>
</dbReference>
<comment type="caution">
    <text evidence="7">Lacks conserved residue(s) required for the propagation of feature annotation.</text>
</comment>
<evidence type="ECO:0000256" key="2">
    <source>
        <dbReference type="ARBA" id="ARBA00002764"/>
    </source>
</evidence>
<name>A0A6P1TTZ1_9FIRM</name>
<evidence type="ECO:0000256" key="4">
    <source>
        <dbReference type="ARBA" id="ARBA00022676"/>
    </source>
</evidence>
<dbReference type="Pfam" id="PF00534">
    <property type="entry name" value="Glycos_transf_1"/>
    <property type="match status" value="1"/>
</dbReference>
<accession>A0A6P1TTZ1</accession>
<dbReference type="HAMAP" id="MF_00484">
    <property type="entry name" value="Glycogen_synth"/>
    <property type="match status" value="1"/>
</dbReference>
<proteinExistence type="inferred from homology"/>
<organism evidence="10 11">
    <name type="scientific">Anaerocolumna sedimenticola</name>
    <dbReference type="NCBI Taxonomy" id="2696063"/>
    <lineage>
        <taxon>Bacteria</taxon>
        <taxon>Bacillati</taxon>
        <taxon>Bacillota</taxon>
        <taxon>Clostridia</taxon>
        <taxon>Lachnospirales</taxon>
        <taxon>Lachnospiraceae</taxon>
        <taxon>Anaerocolumna</taxon>
    </lineage>
</organism>
<dbReference type="KEGG" id="anr:Ana3638_08140"/>
<dbReference type="AlphaFoldDB" id="A0A6P1TTZ1"/>
<reference evidence="10 11" key="1">
    <citation type="submission" date="2020-01" db="EMBL/GenBank/DDBJ databases">
        <title>Genome analysis of Anaerocolumna sp. CBA3638.</title>
        <authorList>
            <person name="Kim J."/>
            <person name="Roh S.W."/>
        </authorList>
    </citation>
    <scope>NUCLEOTIDE SEQUENCE [LARGE SCALE GENOMIC DNA]</scope>
    <source>
        <strain evidence="10 11">CBA3638</strain>
    </source>
</reference>
<dbReference type="NCBIfam" id="TIGR02095">
    <property type="entry name" value="glgA"/>
    <property type="match status" value="1"/>
</dbReference>
<evidence type="ECO:0000256" key="5">
    <source>
        <dbReference type="ARBA" id="ARBA00022679"/>
    </source>
</evidence>
<dbReference type="NCBIfam" id="NF001898">
    <property type="entry name" value="PRK00654.1-1"/>
    <property type="match status" value="1"/>
</dbReference>
<dbReference type="Proteomes" id="UP000464314">
    <property type="component" value="Chromosome"/>
</dbReference>
<keyword evidence="4 7" id="KW-0328">Glycosyltransferase</keyword>
<dbReference type="EC" id="2.4.1.21" evidence="7"/>
<feature type="domain" description="Glycosyl transferase family 1" evidence="8">
    <location>
        <begin position="285"/>
        <end position="436"/>
    </location>
</feature>
<evidence type="ECO:0000313" key="10">
    <source>
        <dbReference type="EMBL" id="QHQ63679.1"/>
    </source>
</evidence>
<evidence type="ECO:0000256" key="6">
    <source>
        <dbReference type="ARBA" id="ARBA00023056"/>
    </source>
</evidence>
<keyword evidence="6 7" id="KW-0320">Glycogen biosynthesis</keyword>
<dbReference type="UniPathway" id="UPA00164"/>
<keyword evidence="5 7" id="KW-0808">Transferase</keyword>
<feature type="domain" description="Starch synthase catalytic" evidence="9">
    <location>
        <begin position="2"/>
        <end position="235"/>
    </location>
</feature>
<evidence type="ECO:0000256" key="1">
    <source>
        <dbReference type="ARBA" id="ARBA00001478"/>
    </source>
</evidence>
<keyword evidence="11" id="KW-1185">Reference proteome</keyword>
<comment type="pathway">
    <text evidence="7">Glycan biosynthesis; glycogen biosynthesis.</text>
</comment>